<dbReference type="Proteomes" id="UP000002320">
    <property type="component" value="Unassembled WGS sequence"/>
</dbReference>
<evidence type="ECO:0000313" key="16">
    <source>
        <dbReference type="EMBL" id="EDS44777.1"/>
    </source>
</evidence>
<dbReference type="OrthoDB" id="1470350at2759"/>
<evidence type="ECO:0000256" key="2">
    <source>
        <dbReference type="ARBA" id="ARBA00003690"/>
    </source>
</evidence>
<keyword evidence="10 15" id="KW-0560">Oxidoreductase</keyword>
<evidence type="ECO:0000256" key="8">
    <source>
        <dbReference type="ARBA" id="ARBA00022824"/>
    </source>
</evidence>
<keyword evidence="11 14" id="KW-0408">Iron</keyword>
<dbReference type="InParanoid" id="B0XCE7"/>
<dbReference type="EMBL" id="DS232687">
    <property type="protein sequence ID" value="EDS44777.1"/>
    <property type="molecule type" value="Genomic_DNA"/>
</dbReference>
<dbReference type="STRING" id="7176.B0XCE7"/>
<evidence type="ECO:0000256" key="6">
    <source>
        <dbReference type="ARBA" id="ARBA00022617"/>
    </source>
</evidence>
<evidence type="ECO:0000256" key="12">
    <source>
        <dbReference type="ARBA" id="ARBA00023033"/>
    </source>
</evidence>
<evidence type="ECO:0000256" key="13">
    <source>
        <dbReference type="ARBA" id="ARBA00023136"/>
    </source>
</evidence>
<dbReference type="InterPro" id="IPR050196">
    <property type="entry name" value="Cytochrome_P450_Monoox"/>
</dbReference>
<dbReference type="PRINTS" id="PR00463">
    <property type="entry name" value="EP450I"/>
</dbReference>
<dbReference type="InterPro" id="IPR017972">
    <property type="entry name" value="Cyt_P450_CS"/>
</dbReference>
<dbReference type="Pfam" id="PF00067">
    <property type="entry name" value="p450"/>
    <property type="match status" value="1"/>
</dbReference>
<comment type="cofactor">
    <cofactor evidence="1 14">
        <name>heme</name>
        <dbReference type="ChEBI" id="CHEBI:30413"/>
    </cofactor>
</comment>
<dbReference type="Gene3D" id="1.10.630.10">
    <property type="entry name" value="Cytochrome P450"/>
    <property type="match status" value="2"/>
</dbReference>
<evidence type="ECO:0000256" key="10">
    <source>
        <dbReference type="ARBA" id="ARBA00023002"/>
    </source>
</evidence>
<dbReference type="InterPro" id="IPR002401">
    <property type="entry name" value="Cyt_P450_E_grp-I"/>
</dbReference>
<keyword evidence="8" id="KW-0256">Endoplasmic reticulum</keyword>
<dbReference type="GO" id="GO:0005789">
    <property type="term" value="C:endoplasmic reticulum membrane"/>
    <property type="evidence" value="ECO:0007669"/>
    <property type="project" value="UniProtKB-SubCell"/>
</dbReference>
<dbReference type="VEuPathDB" id="VectorBase:CQUJHB018065"/>
<dbReference type="EnsemblMetazoa" id="CPIJ017021-RA">
    <property type="protein sequence ID" value="CPIJ017021-PA"/>
    <property type="gene ID" value="CPIJ017021"/>
</dbReference>
<comment type="subcellular location">
    <subcellularLocation>
        <location evidence="4">Endoplasmic reticulum membrane</location>
        <topology evidence="4">Peripheral membrane protein</topology>
    </subcellularLocation>
    <subcellularLocation>
        <location evidence="3">Microsome membrane</location>
        <topology evidence="3">Peripheral membrane protein</topology>
    </subcellularLocation>
</comment>
<evidence type="ECO:0000256" key="7">
    <source>
        <dbReference type="ARBA" id="ARBA00022723"/>
    </source>
</evidence>
<dbReference type="GO" id="GO:0005506">
    <property type="term" value="F:iron ion binding"/>
    <property type="evidence" value="ECO:0007669"/>
    <property type="project" value="InterPro"/>
</dbReference>
<protein>
    <submittedName>
        <fullName evidence="16">Cytochrome P450</fullName>
    </submittedName>
</protein>
<dbReference type="HOGENOM" id="CLU_001570_5_1_1"/>
<dbReference type="PANTHER" id="PTHR24291:SF189">
    <property type="entry name" value="CYTOCHROME P450 4C3-RELATED"/>
    <property type="match status" value="1"/>
</dbReference>
<dbReference type="OMA" id="CIENERR"/>
<name>B0XCE7_CULQU</name>
<dbReference type="KEGG" id="cqu:CpipJ_CPIJ017021"/>
<keyword evidence="6 14" id="KW-0349">Heme</keyword>
<gene>
    <name evidence="17" type="primary">6050762</name>
    <name evidence="16" type="ORF">CpipJ_CPIJ017021</name>
</gene>
<reference evidence="16" key="1">
    <citation type="submission" date="2007-03" db="EMBL/GenBank/DDBJ databases">
        <title>Annotation of Culex pipiens quinquefasciatus.</title>
        <authorList>
            <consortium name="The Broad Institute Genome Sequencing Platform"/>
            <person name="Atkinson P.W."/>
            <person name="Hemingway J."/>
            <person name="Christensen B.M."/>
            <person name="Higgs S."/>
            <person name="Kodira C."/>
            <person name="Hannick L."/>
            <person name="Megy K."/>
            <person name="O'Leary S."/>
            <person name="Pearson M."/>
            <person name="Haas B.J."/>
            <person name="Mauceli E."/>
            <person name="Wortman J.R."/>
            <person name="Lee N.H."/>
            <person name="Guigo R."/>
            <person name="Stanke M."/>
            <person name="Alvarado L."/>
            <person name="Amedeo P."/>
            <person name="Antoine C.H."/>
            <person name="Arensburger P."/>
            <person name="Bidwell S.L."/>
            <person name="Crawford M."/>
            <person name="Camaro F."/>
            <person name="Devon K."/>
            <person name="Engels R."/>
            <person name="Hammond M."/>
            <person name="Howarth C."/>
            <person name="Koehrsen M."/>
            <person name="Lawson D."/>
            <person name="Montgomery P."/>
            <person name="Nene V."/>
            <person name="Nusbaum C."/>
            <person name="Puiu D."/>
            <person name="Romero-Severson J."/>
            <person name="Severson D.W."/>
            <person name="Shumway M."/>
            <person name="Sisk P."/>
            <person name="Stolte C."/>
            <person name="Zeng Q."/>
            <person name="Eisenstadt E."/>
            <person name="Fraser-Liggett C."/>
            <person name="Strausberg R."/>
            <person name="Galagan J."/>
            <person name="Birren B."/>
            <person name="Collins F.H."/>
        </authorList>
    </citation>
    <scope>NUCLEOTIDE SEQUENCE [LARGE SCALE GENOMIC DNA]</scope>
    <source>
        <strain evidence="16">JHB</strain>
    </source>
</reference>
<comment type="function">
    <text evidence="2">May be involved in the metabolism of insect hormones and in the breakdown of synthetic insecticides.</text>
</comment>
<dbReference type="PROSITE" id="PS00086">
    <property type="entry name" value="CYTOCHROME_P450"/>
    <property type="match status" value="1"/>
</dbReference>
<keyword evidence="9" id="KW-0492">Microsome</keyword>
<dbReference type="InterPro" id="IPR036396">
    <property type="entry name" value="Cyt_P450_sf"/>
</dbReference>
<organism>
    <name type="scientific">Culex quinquefasciatus</name>
    <name type="common">Southern house mosquito</name>
    <name type="synonym">Culex pungens</name>
    <dbReference type="NCBI Taxonomy" id="7176"/>
    <lineage>
        <taxon>Eukaryota</taxon>
        <taxon>Metazoa</taxon>
        <taxon>Ecdysozoa</taxon>
        <taxon>Arthropoda</taxon>
        <taxon>Hexapoda</taxon>
        <taxon>Insecta</taxon>
        <taxon>Pterygota</taxon>
        <taxon>Neoptera</taxon>
        <taxon>Endopterygota</taxon>
        <taxon>Diptera</taxon>
        <taxon>Nematocera</taxon>
        <taxon>Culicoidea</taxon>
        <taxon>Culicidae</taxon>
        <taxon>Culicinae</taxon>
        <taxon>Culicini</taxon>
        <taxon>Culex</taxon>
        <taxon>Culex</taxon>
    </lineage>
</organism>
<dbReference type="AlphaFoldDB" id="B0XCE7"/>
<evidence type="ECO:0000313" key="18">
    <source>
        <dbReference type="Proteomes" id="UP000002320"/>
    </source>
</evidence>
<evidence type="ECO:0000256" key="11">
    <source>
        <dbReference type="ARBA" id="ARBA00023004"/>
    </source>
</evidence>
<comment type="similarity">
    <text evidence="5 15">Belongs to the cytochrome P450 family.</text>
</comment>
<keyword evidence="12 15" id="KW-0503">Monooxygenase</keyword>
<dbReference type="PANTHER" id="PTHR24291">
    <property type="entry name" value="CYTOCHROME P450 FAMILY 4"/>
    <property type="match status" value="1"/>
</dbReference>
<evidence type="ECO:0000256" key="1">
    <source>
        <dbReference type="ARBA" id="ARBA00001971"/>
    </source>
</evidence>
<dbReference type="SUPFAM" id="SSF48264">
    <property type="entry name" value="Cytochrome P450"/>
    <property type="match status" value="1"/>
</dbReference>
<evidence type="ECO:0000256" key="9">
    <source>
        <dbReference type="ARBA" id="ARBA00022848"/>
    </source>
</evidence>
<proteinExistence type="inferred from homology"/>
<evidence type="ECO:0000256" key="3">
    <source>
        <dbReference type="ARBA" id="ARBA00004174"/>
    </source>
</evidence>
<dbReference type="GO" id="GO:0020037">
    <property type="term" value="F:heme binding"/>
    <property type="evidence" value="ECO:0007669"/>
    <property type="project" value="InterPro"/>
</dbReference>
<evidence type="ECO:0000256" key="14">
    <source>
        <dbReference type="PIRSR" id="PIRSR602401-1"/>
    </source>
</evidence>
<reference evidence="17" key="2">
    <citation type="submission" date="2020-05" db="UniProtKB">
        <authorList>
            <consortium name="EnsemblMetazoa"/>
        </authorList>
    </citation>
    <scope>IDENTIFICATION</scope>
    <source>
        <strain evidence="17">JHB</strain>
    </source>
</reference>
<accession>B0XCE7</accession>
<evidence type="ECO:0000256" key="4">
    <source>
        <dbReference type="ARBA" id="ARBA00004406"/>
    </source>
</evidence>
<dbReference type="InterPro" id="IPR001128">
    <property type="entry name" value="Cyt_P450"/>
</dbReference>
<keyword evidence="13" id="KW-0472">Membrane</keyword>
<evidence type="ECO:0000313" key="17">
    <source>
        <dbReference type="EnsemblMetazoa" id="CPIJ017021-PA"/>
    </source>
</evidence>
<dbReference type="eggNOG" id="KOG0157">
    <property type="taxonomic scope" value="Eukaryota"/>
</dbReference>
<dbReference type="GO" id="GO:0016705">
    <property type="term" value="F:oxidoreductase activity, acting on paired donors, with incorporation or reduction of molecular oxygen"/>
    <property type="evidence" value="ECO:0007669"/>
    <property type="project" value="InterPro"/>
</dbReference>
<evidence type="ECO:0000256" key="15">
    <source>
        <dbReference type="RuleBase" id="RU000461"/>
    </source>
</evidence>
<dbReference type="PRINTS" id="PR00385">
    <property type="entry name" value="P450"/>
</dbReference>
<feature type="binding site" description="axial binding residue" evidence="14">
    <location>
        <position position="383"/>
    </location>
    <ligand>
        <name>heme</name>
        <dbReference type="ChEBI" id="CHEBI:30413"/>
    </ligand>
    <ligandPart>
        <name>Fe</name>
        <dbReference type="ChEBI" id="CHEBI:18248"/>
    </ligandPart>
</feature>
<dbReference type="VEuPathDB" id="VectorBase:CPIJ017021"/>
<sequence length="437" mass="50274">MIAVAVLVPFLWAVLVAGLLFLLCRFWREKVKFAESLPRAEPCYPIVGNLPVAFGKSSDEIFLVLHEWFRQQDRMFTLRCGTLVAVGVTHPELIQRVLTHPDCQEKPDVYKVVRLPSGLLAARSLTTLGKRIFNILLHNELIYRFTALYRNEMKAIDTCHRFTDKIIAEKRQELGCHLQQPLETDENGNPKESTLETIICEDEHYKRPQIFIDQLMKVPLVNGGGGHNFTDQEISDHIYTMIVAGNETSATQLSHTCLLLAMHPEVQAKAYHEVQEVLTADHTPIDLHDLKQLVYVEAVLKETMRLMPVAPIIARENLQDIQLDGHTIPKGTPLLMNFYTLHRREDIWGAHSDRFNPEHFLQEDAKSRHPYAHLPFSGGPRGCIGYRYAMMSLKMLLAMILKHFELATDIRYEDIKYHYQISLNLAFPHAIRLKRRT</sequence>
<keyword evidence="18" id="KW-1185">Reference proteome</keyword>
<dbReference type="GO" id="GO:0004497">
    <property type="term" value="F:monooxygenase activity"/>
    <property type="evidence" value="ECO:0007669"/>
    <property type="project" value="UniProtKB-KW"/>
</dbReference>
<keyword evidence="7 14" id="KW-0479">Metal-binding</keyword>
<evidence type="ECO:0000256" key="5">
    <source>
        <dbReference type="ARBA" id="ARBA00010617"/>
    </source>
</evidence>